<protein>
    <recommendedName>
        <fullName evidence="8">Major facilitator superfamily (MFS) profile domain-containing protein</fullName>
    </recommendedName>
</protein>
<dbReference type="InterPro" id="IPR020846">
    <property type="entry name" value="MFS_dom"/>
</dbReference>
<feature type="transmembrane region" description="Helical" evidence="7">
    <location>
        <begin position="62"/>
        <end position="84"/>
    </location>
</feature>
<evidence type="ECO:0000256" key="2">
    <source>
        <dbReference type="ARBA" id="ARBA00022448"/>
    </source>
</evidence>
<evidence type="ECO:0000256" key="7">
    <source>
        <dbReference type="SAM" id="Phobius"/>
    </source>
</evidence>
<dbReference type="GO" id="GO:0012505">
    <property type="term" value="C:endomembrane system"/>
    <property type="evidence" value="ECO:0007669"/>
    <property type="project" value="UniProtKB-SubCell"/>
</dbReference>
<comment type="subcellular location">
    <subcellularLocation>
        <location evidence="1">Endomembrane system</location>
        <topology evidence="1">Multi-pass membrane protein</topology>
    </subcellularLocation>
</comment>
<feature type="region of interest" description="Disordered" evidence="6">
    <location>
        <begin position="242"/>
        <end position="263"/>
    </location>
</feature>
<feature type="transmembrane region" description="Helical" evidence="7">
    <location>
        <begin position="339"/>
        <end position="356"/>
    </location>
</feature>
<dbReference type="AlphaFoldDB" id="A0A9W7C529"/>
<feature type="transmembrane region" description="Helical" evidence="7">
    <location>
        <begin position="271"/>
        <end position="290"/>
    </location>
</feature>
<dbReference type="Pfam" id="PF07690">
    <property type="entry name" value="MFS_1"/>
    <property type="match status" value="1"/>
</dbReference>
<evidence type="ECO:0000256" key="1">
    <source>
        <dbReference type="ARBA" id="ARBA00004127"/>
    </source>
</evidence>
<evidence type="ECO:0000256" key="4">
    <source>
        <dbReference type="ARBA" id="ARBA00022989"/>
    </source>
</evidence>
<evidence type="ECO:0000256" key="3">
    <source>
        <dbReference type="ARBA" id="ARBA00022692"/>
    </source>
</evidence>
<feature type="transmembrane region" description="Helical" evidence="7">
    <location>
        <begin position="401"/>
        <end position="422"/>
    </location>
</feature>
<feature type="transmembrane region" description="Helical" evidence="7">
    <location>
        <begin position="310"/>
        <end position="332"/>
    </location>
</feature>
<gene>
    <name evidence="9" type="ORF">TrST_g8949</name>
</gene>
<comment type="caution">
    <text evidence="9">The sequence shown here is derived from an EMBL/GenBank/DDBJ whole genome shotgun (WGS) entry which is preliminary data.</text>
</comment>
<dbReference type="PANTHER" id="PTHR23510:SF3">
    <property type="entry name" value="MAJOR FACILITATOR SUPERFAMILY DOMAIN-CONTAINING PROTEIN 8"/>
    <property type="match status" value="1"/>
</dbReference>
<sequence length="583" mass="63199">MPINVTNDTNNGSRAELANVSNSNYLPLFYFNVFFACVSFSIIMPSLSPYLERCGAGDPTYLAWVVCIYSIGEMVGSLLFGALYNHAVLRSRTQGPRLVLCVVILTGIAGSVMYLLGDILKIPSLVFWARLMQGLWTGGQQSVEQAYLAFAAKPGERTELTSRLGTFAVLGFILGPAFGAMFTTVNFRIEAVNLTVDPYTAPGIFILFIGFAMFIATSNYFNPSAVSGRELAGHSSKSSLEALNGSVDGEDSETTGLLPNNNNNNLPKPSTTAITSLLIMFFVHFYSFAVQETITTPLVLNLYQFEQYQVNLLFIGVGVLSLFTSAAVGFLSRFFSDRAMLVLSLVLGLVGSLLLIDSSEEFLPLPRFFLGFAIITVAFPFGRNVTISIFSAVLGEVEQGFYMGLMLAVGAIPRALGPFWAILSLKLAADEDTGMYHTWLEFGTSSFLFVASLLLVIPTFNTLVPFEDFYFFVDSDDLDVEGQGVSGAGTAKSPKHTMTPIKVGERRNSLRPSTVAQIQGEFDSAQNLTGLIGSSFGSAKKSDFGGRRGKTVPEDSEQFKIKNLDTGDVHDVRGVDVGYGSVE</sequence>
<dbReference type="PANTHER" id="PTHR23510">
    <property type="entry name" value="INNER MEMBRANE TRANSPORT PROTEIN YAJR"/>
    <property type="match status" value="1"/>
</dbReference>
<proteinExistence type="predicted"/>
<feature type="transmembrane region" description="Helical" evidence="7">
    <location>
        <begin position="167"/>
        <end position="187"/>
    </location>
</feature>
<evidence type="ECO:0000313" key="9">
    <source>
        <dbReference type="EMBL" id="GMH99382.1"/>
    </source>
</evidence>
<dbReference type="SUPFAM" id="SSF103473">
    <property type="entry name" value="MFS general substrate transporter"/>
    <property type="match status" value="1"/>
</dbReference>
<evidence type="ECO:0000256" key="6">
    <source>
        <dbReference type="SAM" id="MobiDB-lite"/>
    </source>
</evidence>
<keyword evidence="4 7" id="KW-1133">Transmembrane helix</keyword>
<dbReference type="GO" id="GO:0022857">
    <property type="term" value="F:transmembrane transporter activity"/>
    <property type="evidence" value="ECO:0007669"/>
    <property type="project" value="InterPro"/>
</dbReference>
<dbReference type="InterPro" id="IPR011701">
    <property type="entry name" value="MFS"/>
</dbReference>
<evidence type="ECO:0000256" key="5">
    <source>
        <dbReference type="ARBA" id="ARBA00023136"/>
    </source>
</evidence>
<feature type="transmembrane region" description="Helical" evidence="7">
    <location>
        <begin position="96"/>
        <end position="116"/>
    </location>
</feature>
<dbReference type="EMBL" id="BRXY01000545">
    <property type="protein sequence ID" value="GMH99382.1"/>
    <property type="molecule type" value="Genomic_DNA"/>
</dbReference>
<keyword evidence="5 7" id="KW-0472">Membrane</keyword>
<dbReference type="OrthoDB" id="370281at2759"/>
<feature type="transmembrane region" description="Helical" evidence="7">
    <location>
        <begin position="29"/>
        <end position="50"/>
    </location>
</feature>
<dbReference type="GO" id="GO:0005765">
    <property type="term" value="C:lysosomal membrane"/>
    <property type="evidence" value="ECO:0007669"/>
    <property type="project" value="TreeGrafter"/>
</dbReference>
<keyword evidence="3 7" id="KW-0812">Transmembrane</keyword>
<evidence type="ECO:0000313" key="10">
    <source>
        <dbReference type="Proteomes" id="UP001165085"/>
    </source>
</evidence>
<dbReference type="InterPro" id="IPR051068">
    <property type="entry name" value="MFS_Domain-Containing_Protein"/>
</dbReference>
<dbReference type="InterPro" id="IPR036259">
    <property type="entry name" value="MFS_trans_sf"/>
</dbReference>
<dbReference type="Proteomes" id="UP001165085">
    <property type="component" value="Unassembled WGS sequence"/>
</dbReference>
<organism evidence="9 10">
    <name type="scientific">Triparma strigata</name>
    <dbReference type="NCBI Taxonomy" id="1606541"/>
    <lineage>
        <taxon>Eukaryota</taxon>
        <taxon>Sar</taxon>
        <taxon>Stramenopiles</taxon>
        <taxon>Ochrophyta</taxon>
        <taxon>Bolidophyceae</taxon>
        <taxon>Parmales</taxon>
        <taxon>Triparmaceae</taxon>
        <taxon>Triparma</taxon>
    </lineage>
</organism>
<name>A0A9W7C529_9STRA</name>
<feature type="transmembrane region" description="Helical" evidence="7">
    <location>
        <begin position="199"/>
        <end position="221"/>
    </location>
</feature>
<reference evidence="10" key="1">
    <citation type="journal article" date="2023" name="Commun. Biol.">
        <title>Genome analysis of Parmales, the sister group of diatoms, reveals the evolutionary specialization of diatoms from phago-mixotrophs to photoautotrophs.</title>
        <authorList>
            <person name="Ban H."/>
            <person name="Sato S."/>
            <person name="Yoshikawa S."/>
            <person name="Yamada K."/>
            <person name="Nakamura Y."/>
            <person name="Ichinomiya M."/>
            <person name="Sato N."/>
            <person name="Blanc-Mathieu R."/>
            <person name="Endo H."/>
            <person name="Kuwata A."/>
            <person name="Ogata H."/>
        </authorList>
    </citation>
    <scope>NUCLEOTIDE SEQUENCE [LARGE SCALE GENOMIC DNA]</scope>
    <source>
        <strain evidence="10">NIES 3701</strain>
    </source>
</reference>
<keyword evidence="2" id="KW-0813">Transport</keyword>
<dbReference type="Gene3D" id="1.20.1250.20">
    <property type="entry name" value="MFS general substrate transporter like domains"/>
    <property type="match status" value="1"/>
</dbReference>
<feature type="transmembrane region" description="Helical" evidence="7">
    <location>
        <begin position="442"/>
        <end position="464"/>
    </location>
</feature>
<accession>A0A9W7C529</accession>
<keyword evidence="10" id="KW-1185">Reference proteome</keyword>
<feature type="domain" description="Major facilitator superfamily (MFS) profile" evidence="8">
    <location>
        <begin position="25"/>
        <end position="469"/>
    </location>
</feature>
<evidence type="ECO:0000259" key="8">
    <source>
        <dbReference type="PROSITE" id="PS50850"/>
    </source>
</evidence>
<feature type="transmembrane region" description="Helical" evidence="7">
    <location>
        <begin position="368"/>
        <end position="394"/>
    </location>
</feature>
<dbReference type="PROSITE" id="PS50850">
    <property type="entry name" value="MFS"/>
    <property type="match status" value="1"/>
</dbReference>